<dbReference type="Gene3D" id="3.30.1490.20">
    <property type="entry name" value="ATP-grasp fold, A domain"/>
    <property type="match status" value="1"/>
</dbReference>
<dbReference type="InterPro" id="IPR036637">
    <property type="entry name" value="Phosphohistidine_dom_sf"/>
</dbReference>
<keyword evidence="19" id="KW-0670">Pyruvate</keyword>
<evidence type="ECO:0000256" key="6">
    <source>
        <dbReference type="ARBA" id="ARBA00021623"/>
    </source>
</evidence>
<protein>
    <recommendedName>
        <fullName evidence="6 15">Phosphoenolpyruvate synthase</fullName>
        <shortName evidence="15">PEP synthase</shortName>
        <ecNumber evidence="5 15">2.7.9.2</ecNumber>
    </recommendedName>
    <alternativeName>
        <fullName evidence="13 15">Pyruvate, water dikinase</fullName>
    </alternativeName>
</protein>
<dbReference type="Gene3D" id="3.50.30.10">
    <property type="entry name" value="Phosphohistidine domain"/>
    <property type="match status" value="1"/>
</dbReference>
<dbReference type="Pfam" id="PF00391">
    <property type="entry name" value="PEP-utilizers"/>
    <property type="match status" value="1"/>
</dbReference>
<dbReference type="InterPro" id="IPR002192">
    <property type="entry name" value="PPDK_AMP/ATP-bd"/>
</dbReference>
<evidence type="ECO:0000256" key="8">
    <source>
        <dbReference type="ARBA" id="ARBA00022723"/>
    </source>
</evidence>
<evidence type="ECO:0000256" key="7">
    <source>
        <dbReference type="ARBA" id="ARBA00022679"/>
    </source>
</evidence>
<comment type="function">
    <text evidence="2 15">Catalyzes the phosphorylation of pyruvate to phosphoenolpyruvate.</text>
</comment>
<dbReference type="AlphaFoldDB" id="A0A1F7US39"/>
<dbReference type="Gene3D" id="3.20.20.60">
    <property type="entry name" value="Phosphoenolpyruvate-binding domains"/>
    <property type="match status" value="1"/>
</dbReference>
<name>A0A1F7US39_9BACT</name>
<dbReference type="SUPFAM" id="SSF51621">
    <property type="entry name" value="Phosphoenolpyruvate/pyruvate domain"/>
    <property type="match status" value="1"/>
</dbReference>
<dbReference type="Gene3D" id="3.30.470.20">
    <property type="entry name" value="ATP-grasp fold, B domain"/>
    <property type="match status" value="1"/>
</dbReference>
<evidence type="ECO:0000313" key="20">
    <source>
        <dbReference type="Proteomes" id="UP000176846"/>
    </source>
</evidence>
<dbReference type="NCBIfam" id="TIGR01418">
    <property type="entry name" value="PEP_synth"/>
    <property type="match status" value="1"/>
</dbReference>
<dbReference type="UniPathway" id="UPA00138"/>
<dbReference type="InterPro" id="IPR040442">
    <property type="entry name" value="Pyrv_kinase-like_dom_sf"/>
</dbReference>
<evidence type="ECO:0000256" key="10">
    <source>
        <dbReference type="ARBA" id="ARBA00022777"/>
    </source>
</evidence>
<keyword evidence="10 15" id="KW-0418">Kinase</keyword>
<dbReference type="EC" id="2.7.9.2" evidence="5 15"/>
<feature type="domain" description="PEP-utilising enzyme mobile" evidence="16">
    <location>
        <begin position="391"/>
        <end position="459"/>
    </location>
</feature>
<evidence type="ECO:0000256" key="15">
    <source>
        <dbReference type="PIRNR" id="PIRNR000854"/>
    </source>
</evidence>
<dbReference type="InterPro" id="IPR013815">
    <property type="entry name" value="ATP_grasp_subdomain_1"/>
</dbReference>
<accession>A0A1F7US39</accession>
<evidence type="ECO:0000313" key="19">
    <source>
        <dbReference type="EMBL" id="OGL81110.1"/>
    </source>
</evidence>
<dbReference type="InterPro" id="IPR018274">
    <property type="entry name" value="PEP_util_AS"/>
</dbReference>
<evidence type="ECO:0000256" key="9">
    <source>
        <dbReference type="ARBA" id="ARBA00022741"/>
    </source>
</evidence>
<dbReference type="InterPro" id="IPR006319">
    <property type="entry name" value="PEP_synth"/>
</dbReference>
<dbReference type="NCBIfam" id="NF005057">
    <property type="entry name" value="PRK06464.1"/>
    <property type="match status" value="1"/>
</dbReference>
<dbReference type="Proteomes" id="UP000176846">
    <property type="component" value="Unassembled WGS sequence"/>
</dbReference>
<evidence type="ECO:0000256" key="1">
    <source>
        <dbReference type="ARBA" id="ARBA00001946"/>
    </source>
</evidence>
<dbReference type="PROSITE" id="PS00742">
    <property type="entry name" value="PEP_ENZYMES_2"/>
    <property type="match status" value="1"/>
</dbReference>
<keyword evidence="8 15" id="KW-0479">Metal-binding</keyword>
<evidence type="ECO:0000256" key="12">
    <source>
        <dbReference type="ARBA" id="ARBA00022842"/>
    </source>
</evidence>
<evidence type="ECO:0000256" key="3">
    <source>
        <dbReference type="ARBA" id="ARBA00004742"/>
    </source>
</evidence>
<dbReference type="InterPro" id="IPR023151">
    <property type="entry name" value="PEP_util_CS"/>
</dbReference>
<evidence type="ECO:0000256" key="13">
    <source>
        <dbReference type="ARBA" id="ARBA00033470"/>
    </source>
</evidence>
<dbReference type="FunFam" id="3.30.470.20:FF:000017">
    <property type="entry name" value="Phosphoenolpyruvate synthase"/>
    <property type="match status" value="1"/>
</dbReference>
<comment type="cofactor">
    <cofactor evidence="1 15">
        <name>Mg(2+)</name>
        <dbReference type="ChEBI" id="CHEBI:18420"/>
    </cofactor>
</comment>
<dbReference type="PROSITE" id="PS00370">
    <property type="entry name" value="PEP_ENZYMES_PHOS_SITE"/>
    <property type="match status" value="1"/>
</dbReference>
<dbReference type="InterPro" id="IPR000121">
    <property type="entry name" value="PEP_util_C"/>
</dbReference>
<gene>
    <name evidence="19" type="ORF">A2936_00725</name>
</gene>
<dbReference type="Pfam" id="PF01326">
    <property type="entry name" value="PPDK_N"/>
    <property type="match status" value="1"/>
</dbReference>
<dbReference type="GO" id="GO:0005524">
    <property type="term" value="F:ATP binding"/>
    <property type="evidence" value="ECO:0007669"/>
    <property type="project" value="UniProtKB-KW"/>
</dbReference>
<dbReference type="EMBL" id="MGEK01000033">
    <property type="protein sequence ID" value="OGL81110.1"/>
    <property type="molecule type" value="Genomic_DNA"/>
</dbReference>
<reference evidence="19 20" key="1">
    <citation type="journal article" date="2016" name="Nat. Commun.">
        <title>Thousands of microbial genomes shed light on interconnected biogeochemical processes in an aquifer system.</title>
        <authorList>
            <person name="Anantharaman K."/>
            <person name="Brown C.T."/>
            <person name="Hug L.A."/>
            <person name="Sharon I."/>
            <person name="Castelle C.J."/>
            <person name="Probst A.J."/>
            <person name="Thomas B.C."/>
            <person name="Singh A."/>
            <person name="Wilkins M.J."/>
            <person name="Karaoz U."/>
            <person name="Brodie E.L."/>
            <person name="Williams K.H."/>
            <person name="Hubbard S.S."/>
            <person name="Banfield J.F."/>
        </authorList>
    </citation>
    <scope>NUCLEOTIDE SEQUENCE [LARGE SCALE GENOMIC DNA]</scope>
</reference>
<comment type="catalytic activity">
    <reaction evidence="14 15">
        <text>pyruvate + ATP + H2O = phosphoenolpyruvate + AMP + phosphate + 2 H(+)</text>
        <dbReference type="Rhea" id="RHEA:11364"/>
        <dbReference type="ChEBI" id="CHEBI:15361"/>
        <dbReference type="ChEBI" id="CHEBI:15377"/>
        <dbReference type="ChEBI" id="CHEBI:15378"/>
        <dbReference type="ChEBI" id="CHEBI:30616"/>
        <dbReference type="ChEBI" id="CHEBI:43474"/>
        <dbReference type="ChEBI" id="CHEBI:58702"/>
        <dbReference type="ChEBI" id="CHEBI:456215"/>
        <dbReference type="EC" id="2.7.9.2"/>
    </reaction>
</comment>
<evidence type="ECO:0000259" key="16">
    <source>
        <dbReference type="Pfam" id="PF00391"/>
    </source>
</evidence>
<dbReference type="InterPro" id="IPR008279">
    <property type="entry name" value="PEP-util_enz_mobile_dom"/>
</dbReference>
<proteinExistence type="inferred from homology"/>
<keyword evidence="11 15" id="KW-0067">ATP-binding</keyword>
<feature type="domain" description="PEP-utilising enzyme C-terminal" evidence="18">
    <location>
        <begin position="485"/>
        <end position="802"/>
    </location>
</feature>
<evidence type="ECO:0000256" key="5">
    <source>
        <dbReference type="ARBA" id="ARBA00011996"/>
    </source>
</evidence>
<dbReference type="GO" id="GO:0046872">
    <property type="term" value="F:metal ion binding"/>
    <property type="evidence" value="ECO:0007669"/>
    <property type="project" value="UniProtKB-KW"/>
</dbReference>
<comment type="caution">
    <text evidence="19">The sequence shown here is derived from an EMBL/GenBank/DDBJ whole genome shotgun (WGS) entry which is preliminary data.</text>
</comment>
<dbReference type="PANTHER" id="PTHR43030:SF1">
    <property type="entry name" value="PHOSPHOENOLPYRUVATE SYNTHASE"/>
    <property type="match status" value="1"/>
</dbReference>
<dbReference type="SUPFAM" id="SSF56059">
    <property type="entry name" value="Glutathione synthetase ATP-binding domain-like"/>
    <property type="match status" value="1"/>
</dbReference>
<dbReference type="GO" id="GO:0008986">
    <property type="term" value="F:pyruvate, water dikinase activity"/>
    <property type="evidence" value="ECO:0007669"/>
    <property type="project" value="UniProtKB-EC"/>
</dbReference>
<dbReference type="FunFam" id="3.30.1490.20:FF:000010">
    <property type="entry name" value="Phosphoenolpyruvate synthase"/>
    <property type="match status" value="1"/>
</dbReference>
<dbReference type="PIRSF" id="PIRSF000854">
    <property type="entry name" value="PEP_synthase"/>
    <property type="match status" value="1"/>
</dbReference>
<comment type="similarity">
    <text evidence="4 15">Belongs to the PEP-utilizing enzyme family.</text>
</comment>
<sequence length="814" mass="90093">MTSKLILWMEQVGIKDVPRVGGKNASLGEMIQRLGSKGVRVPHGFIVTADAYRYFLKETGLDSFIATTLKGLDTSNLKDLSRRGELIRHRIKQANFPKDLEDAVRLGYQQMEKKYGRNVDVAVRSSATAEDLPGASFAGEHDTYLGIRGADNVTKAVRAAMSSLFTDRAISYRVDKGFKHSAVALSVGVQRMVRSDLGVSGVIFTVDTESGFSDVVIITGSWGLGEMIVQGEVTPDEFLVWKSGISLKDKKPIIGKHLGDKSRKMVYATLGEAKTTKVVQCSAIEKNSFILTDKEILKLAHWAKIIEDHYSKKNGRWSPMDIEWAKDGKSGELFIVQARPETVQAERDFSKIKEHIRQEEGHLIAKGISVGSSIATGRAHIILDAKHIGEFKKGEILITGMTDPDWEPIMKIASAIITDKGGRTSHAAIVSRELGIPAVVGCGNATHEISTGDVVTVDTSGSDGLIFRGALKFKVVEHDIKKLPTPKTHIMMNIGTPEIAFEKSFLPNRGVGLAREEFIIASHIGVHPLALLNYRFLTPKIKKAIDKKTRGWSNRIQFYVDNLAFGIAKIGAAFYPHPVIVRFSDFKTNEYRSLLGGEKYEPLEENPMLGWRGASRYYDPKFKDAFILECRALKKVREEMGLTNVIPMVPFCRTPAEGLKVLEVMAETGLVTRAVKNRYRVGAGSITPVYMMCEIPSNVLLIDKFLDIFDGFSIGSNDLTQLTLGLDRDSGIVNHVANEKDQSVKMLIAAAIKRCRERKKYIGICGQGPSDYPDFAAFLIEAGIESMSLNPDTIVKTTLAVVKKEWELSRKKRQ</sequence>
<evidence type="ECO:0000259" key="18">
    <source>
        <dbReference type="Pfam" id="PF02896"/>
    </source>
</evidence>
<evidence type="ECO:0000259" key="17">
    <source>
        <dbReference type="Pfam" id="PF01326"/>
    </source>
</evidence>
<keyword evidence="12 15" id="KW-0460">Magnesium</keyword>
<evidence type="ECO:0000256" key="4">
    <source>
        <dbReference type="ARBA" id="ARBA00007837"/>
    </source>
</evidence>
<evidence type="ECO:0000256" key="11">
    <source>
        <dbReference type="ARBA" id="ARBA00022840"/>
    </source>
</evidence>
<dbReference type="InterPro" id="IPR015813">
    <property type="entry name" value="Pyrv/PenolPyrv_kinase-like_dom"/>
</dbReference>
<keyword evidence="7 15" id="KW-0808">Transferase</keyword>
<dbReference type="Pfam" id="PF02896">
    <property type="entry name" value="PEP-utilizers_C"/>
    <property type="match status" value="1"/>
</dbReference>
<evidence type="ECO:0000256" key="14">
    <source>
        <dbReference type="ARBA" id="ARBA00047700"/>
    </source>
</evidence>
<evidence type="ECO:0000256" key="2">
    <source>
        <dbReference type="ARBA" id="ARBA00002988"/>
    </source>
</evidence>
<feature type="domain" description="Pyruvate phosphate dikinase AMP/ATP-binding" evidence="17">
    <location>
        <begin position="18"/>
        <end position="359"/>
    </location>
</feature>
<dbReference type="GO" id="GO:0006094">
    <property type="term" value="P:gluconeogenesis"/>
    <property type="evidence" value="ECO:0007669"/>
    <property type="project" value="UniProtKB-UniPathway"/>
</dbReference>
<dbReference type="PANTHER" id="PTHR43030">
    <property type="entry name" value="PHOSPHOENOLPYRUVATE SYNTHASE"/>
    <property type="match status" value="1"/>
</dbReference>
<comment type="pathway">
    <text evidence="3 15">Carbohydrate biosynthesis; gluconeogenesis.</text>
</comment>
<dbReference type="SUPFAM" id="SSF52009">
    <property type="entry name" value="Phosphohistidine domain"/>
    <property type="match status" value="1"/>
</dbReference>
<organism evidence="19 20">
    <name type="scientific">Candidatus Uhrbacteria bacterium RIFCSPLOWO2_01_FULL_47_25</name>
    <dbReference type="NCBI Taxonomy" id="1802402"/>
    <lineage>
        <taxon>Bacteria</taxon>
        <taxon>Candidatus Uhriibacteriota</taxon>
    </lineage>
</organism>
<keyword evidence="9 15" id="KW-0547">Nucleotide-binding</keyword>